<comment type="caution">
    <text evidence="6">The sequence shown here is derived from an EMBL/GenBank/DDBJ whole genome shotgun (WGS) entry which is preliminary data.</text>
</comment>
<reference evidence="6" key="2">
    <citation type="submission" date="2020-09" db="EMBL/GenBank/DDBJ databases">
        <authorList>
            <person name="Sun Q."/>
            <person name="Zhou Y."/>
        </authorList>
    </citation>
    <scope>NUCLEOTIDE SEQUENCE</scope>
    <source>
        <strain evidence="6">CGMCC 4.5737</strain>
    </source>
</reference>
<evidence type="ECO:0000256" key="3">
    <source>
        <dbReference type="ARBA" id="ARBA00022989"/>
    </source>
</evidence>
<reference evidence="6" key="1">
    <citation type="journal article" date="2014" name="Int. J. Syst. Evol. Microbiol.">
        <title>Complete genome sequence of Corynebacterium casei LMG S-19264T (=DSM 44701T), isolated from a smear-ripened cheese.</title>
        <authorList>
            <consortium name="US DOE Joint Genome Institute (JGI-PGF)"/>
            <person name="Walter F."/>
            <person name="Albersmeier A."/>
            <person name="Kalinowski J."/>
            <person name="Ruckert C."/>
        </authorList>
    </citation>
    <scope>NUCLEOTIDE SEQUENCE</scope>
    <source>
        <strain evidence="6">CGMCC 4.5737</strain>
    </source>
</reference>
<dbReference type="SUPFAM" id="SSF103473">
    <property type="entry name" value="MFS general substrate transporter"/>
    <property type="match status" value="1"/>
</dbReference>
<evidence type="ECO:0000313" key="7">
    <source>
        <dbReference type="Proteomes" id="UP000637578"/>
    </source>
</evidence>
<accession>A0A8J3FTL1</accession>
<keyword evidence="2 5" id="KW-0812">Transmembrane</keyword>
<evidence type="ECO:0008006" key="8">
    <source>
        <dbReference type="Google" id="ProtNLM"/>
    </source>
</evidence>
<evidence type="ECO:0000256" key="5">
    <source>
        <dbReference type="SAM" id="Phobius"/>
    </source>
</evidence>
<evidence type="ECO:0000256" key="4">
    <source>
        <dbReference type="ARBA" id="ARBA00023136"/>
    </source>
</evidence>
<dbReference type="GO" id="GO:0016020">
    <property type="term" value="C:membrane"/>
    <property type="evidence" value="ECO:0007669"/>
    <property type="project" value="UniProtKB-SubCell"/>
</dbReference>
<protein>
    <recommendedName>
        <fullName evidence="8">MFS transporter</fullName>
    </recommendedName>
</protein>
<name>A0A8J3FTL1_9PSEU</name>
<dbReference type="RefSeq" id="WP_189056522.1">
    <property type="nucleotide sequence ID" value="NZ_BMMK01000008.1"/>
</dbReference>
<feature type="transmembrane region" description="Helical" evidence="5">
    <location>
        <begin position="55"/>
        <end position="79"/>
    </location>
</feature>
<sequence>MTACLLLPGLAVATTPLGLGFALFLFGIAVGFMDVSMNIAAVAVTRVAERPLMSFFHAGFSAGALWGGGGAALAAALNWAPGRQFVTATLAGVVVLCLTVRFLPASLDGPARVATADDALTRPSPARQPVL</sequence>
<gene>
    <name evidence="6" type="ORF">GCM10012275_21590</name>
</gene>
<organism evidence="6 7">
    <name type="scientific">Longimycelium tulufanense</name>
    <dbReference type="NCBI Taxonomy" id="907463"/>
    <lineage>
        <taxon>Bacteria</taxon>
        <taxon>Bacillati</taxon>
        <taxon>Actinomycetota</taxon>
        <taxon>Actinomycetes</taxon>
        <taxon>Pseudonocardiales</taxon>
        <taxon>Pseudonocardiaceae</taxon>
        <taxon>Longimycelium</taxon>
    </lineage>
</organism>
<feature type="transmembrane region" description="Helical" evidence="5">
    <location>
        <begin position="21"/>
        <end position="43"/>
    </location>
</feature>
<evidence type="ECO:0000313" key="6">
    <source>
        <dbReference type="EMBL" id="GGM50384.1"/>
    </source>
</evidence>
<dbReference type="Proteomes" id="UP000637578">
    <property type="component" value="Unassembled WGS sequence"/>
</dbReference>
<keyword evidence="7" id="KW-1185">Reference proteome</keyword>
<evidence type="ECO:0000256" key="2">
    <source>
        <dbReference type="ARBA" id="ARBA00022692"/>
    </source>
</evidence>
<comment type="subcellular location">
    <subcellularLocation>
        <location evidence="1">Membrane</location>
        <topology evidence="1">Multi-pass membrane protein</topology>
    </subcellularLocation>
</comment>
<evidence type="ECO:0000256" key="1">
    <source>
        <dbReference type="ARBA" id="ARBA00004141"/>
    </source>
</evidence>
<feature type="transmembrane region" description="Helical" evidence="5">
    <location>
        <begin position="85"/>
        <end position="103"/>
    </location>
</feature>
<dbReference type="InterPro" id="IPR036259">
    <property type="entry name" value="MFS_trans_sf"/>
</dbReference>
<keyword evidence="3 5" id="KW-1133">Transmembrane helix</keyword>
<proteinExistence type="predicted"/>
<dbReference type="InterPro" id="IPR051788">
    <property type="entry name" value="MFS_Transporter"/>
</dbReference>
<dbReference type="PANTHER" id="PTHR23514:SF13">
    <property type="entry name" value="INNER MEMBRANE PROTEIN YBJJ"/>
    <property type="match status" value="1"/>
</dbReference>
<dbReference type="AlphaFoldDB" id="A0A8J3FTL1"/>
<dbReference type="EMBL" id="BMMK01000008">
    <property type="protein sequence ID" value="GGM50384.1"/>
    <property type="molecule type" value="Genomic_DNA"/>
</dbReference>
<keyword evidence="4 5" id="KW-0472">Membrane</keyword>
<dbReference type="PANTHER" id="PTHR23514">
    <property type="entry name" value="BYPASS OF STOP CODON PROTEIN 6"/>
    <property type="match status" value="1"/>
</dbReference>